<accession>A0A182MPR4</accession>
<reference evidence="11" key="1">
    <citation type="submission" date="2013-09" db="EMBL/GenBank/DDBJ databases">
        <title>The Genome Sequence of Anopheles culicifacies species A.</title>
        <authorList>
            <consortium name="The Broad Institute Genomics Platform"/>
            <person name="Neafsey D.E."/>
            <person name="Besansky N."/>
            <person name="Howell P."/>
            <person name="Walton C."/>
            <person name="Young S.K."/>
            <person name="Zeng Q."/>
            <person name="Gargeya S."/>
            <person name="Fitzgerald M."/>
            <person name="Haas B."/>
            <person name="Abouelleil A."/>
            <person name="Allen A.W."/>
            <person name="Alvarado L."/>
            <person name="Arachchi H.M."/>
            <person name="Berlin A.M."/>
            <person name="Chapman S.B."/>
            <person name="Gainer-Dewar J."/>
            <person name="Goldberg J."/>
            <person name="Griggs A."/>
            <person name="Gujja S."/>
            <person name="Hansen M."/>
            <person name="Howarth C."/>
            <person name="Imamovic A."/>
            <person name="Ireland A."/>
            <person name="Larimer J."/>
            <person name="McCowan C."/>
            <person name="Murphy C."/>
            <person name="Pearson M."/>
            <person name="Poon T.W."/>
            <person name="Priest M."/>
            <person name="Roberts A."/>
            <person name="Saif S."/>
            <person name="Shea T."/>
            <person name="Sisk P."/>
            <person name="Sykes S."/>
            <person name="Wortman J."/>
            <person name="Nusbaum C."/>
            <person name="Birren B."/>
        </authorList>
    </citation>
    <scope>NUCLEOTIDE SEQUENCE [LARGE SCALE GENOMIC DNA]</scope>
    <source>
        <strain evidence="11">A-37</strain>
    </source>
</reference>
<dbReference type="EMBL" id="AXCM01000489">
    <property type="status" value="NOT_ANNOTATED_CDS"/>
    <property type="molecule type" value="Genomic_DNA"/>
</dbReference>
<keyword evidence="5" id="KW-0698">rRNA processing</keyword>
<evidence type="ECO:0000256" key="5">
    <source>
        <dbReference type="ARBA" id="ARBA00022552"/>
    </source>
</evidence>
<dbReference type="PANTHER" id="PTHR31633:SF1">
    <property type="entry name" value="H_ACA RIBONUCLEOPROTEIN COMPLEX NON-CORE SUBUNIT NAF1"/>
    <property type="match status" value="1"/>
</dbReference>
<organism evidence="10 11">
    <name type="scientific">Anopheles culicifacies</name>
    <dbReference type="NCBI Taxonomy" id="139723"/>
    <lineage>
        <taxon>Eukaryota</taxon>
        <taxon>Metazoa</taxon>
        <taxon>Ecdysozoa</taxon>
        <taxon>Arthropoda</taxon>
        <taxon>Hexapoda</taxon>
        <taxon>Insecta</taxon>
        <taxon>Pterygota</taxon>
        <taxon>Neoptera</taxon>
        <taxon>Endopterygota</taxon>
        <taxon>Diptera</taxon>
        <taxon>Nematocera</taxon>
        <taxon>Culicoidea</taxon>
        <taxon>Culicidae</taxon>
        <taxon>Anophelinae</taxon>
        <taxon>Anopheles</taxon>
        <taxon>culicifacies species complex</taxon>
    </lineage>
</organism>
<feature type="compositionally biased region" description="Acidic residues" evidence="9">
    <location>
        <begin position="462"/>
        <end position="471"/>
    </location>
</feature>
<feature type="region of interest" description="Disordered" evidence="9">
    <location>
        <begin position="432"/>
        <end position="575"/>
    </location>
</feature>
<keyword evidence="11" id="KW-1185">Reference proteome</keyword>
<dbReference type="Gene3D" id="2.40.10.230">
    <property type="entry name" value="Probable tRNA pseudouridine synthase domain"/>
    <property type="match status" value="1"/>
</dbReference>
<evidence type="ECO:0000313" key="10">
    <source>
        <dbReference type="EnsemblMetazoa" id="ACUA023351-PA"/>
    </source>
</evidence>
<evidence type="ECO:0000256" key="4">
    <source>
        <dbReference type="ARBA" id="ARBA00022517"/>
    </source>
</evidence>
<dbReference type="STRING" id="139723.A0A182MPR4"/>
<keyword evidence="8" id="KW-0539">Nucleus</keyword>
<evidence type="ECO:0000256" key="6">
    <source>
        <dbReference type="ARBA" id="ARBA00022553"/>
    </source>
</evidence>
<comment type="subcellular location">
    <subcellularLocation>
        <location evidence="1">Nucleus</location>
    </subcellularLocation>
</comment>
<dbReference type="GO" id="GO:0043489">
    <property type="term" value="P:RNA stabilization"/>
    <property type="evidence" value="ECO:0007669"/>
    <property type="project" value="UniProtKB-ARBA"/>
</dbReference>
<dbReference type="SUPFAM" id="SSF50447">
    <property type="entry name" value="Translation proteins"/>
    <property type="match status" value="1"/>
</dbReference>
<sequence length="575" mass="63166">MEEVAKSKETTNGDQANNKELSKDTNVLNTQATIAENEGAKVILDEEKIMEVKSIEPLTAASDTNPVTNDLCETSSCEEKLIEIKETHNTEEQAAETVTETPSGSVEVIDTKESPVQAETVEGVKESEQGVCEIHSTIVEEIPQKEVTEELEQTPTMNLAAESTNQAMEVEEPVAPVPVAIVSIQEQVAAEQKLESEAVQKISNSSLSMLCQYAGSSDSEAEDTDSSSVIEKAKVSSSSSSSDDSDVEIVKEGSMTAGGYRVQDDPILVSDAETMDTNAASSEDENDEPLSGPIRTAGEILPHELPPIEELTITVPETECKPIGHIDSIVAQIVLVQSVAGVELLNLDTVLFLDRGKRALGKIFDVIGQVNQPIYCVLFNSNQEILTKNITTGMEVFCAPRTEYTSFIILSELMRTKGSDASWMHDNEIPAYMAEHSDDEEERAAKRNRKKGGANRNQSQNDDGEGSEMGEEQQQQYNNPRQPHPSTSRAQYGHHAPQRGRQFNPRYPSGTSWHHNYNPRFNAPQQYRPRFPPRNQQQQFQQIPHMQPPPQGGMILRNPFAGQGQPRPPPPSGSN</sequence>
<name>A0A182MPR4_9DIPT</name>
<keyword evidence="6" id="KW-0597">Phosphoprotein</keyword>
<dbReference type="GO" id="GO:0005732">
    <property type="term" value="C:sno(s)RNA-containing ribonucleoprotein complex"/>
    <property type="evidence" value="ECO:0007669"/>
    <property type="project" value="InterPro"/>
</dbReference>
<comment type="similarity">
    <text evidence="2">Belongs to the NAF1 family.</text>
</comment>
<feature type="compositionally biased region" description="Low complexity" evidence="9">
    <location>
        <begin position="524"/>
        <end position="545"/>
    </location>
</feature>
<dbReference type="VEuPathDB" id="VectorBase:ACUA023351"/>
<dbReference type="AlphaFoldDB" id="A0A182MPR4"/>
<dbReference type="InterPro" id="IPR007504">
    <property type="entry name" value="H/ACA_rnp_Gar1/Naf1"/>
</dbReference>
<dbReference type="Pfam" id="PF04410">
    <property type="entry name" value="Gar1"/>
    <property type="match status" value="1"/>
</dbReference>
<evidence type="ECO:0000256" key="1">
    <source>
        <dbReference type="ARBA" id="ARBA00004123"/>
    </source>
</evidence>
<evidence type="ECO:0000256" key="7">
    <source>
        <dbReference type="ARBA" id="ARBA00022884"/>
    </source>
</evidence>
<feature type="compositionally biased region" description="Polar residues" evidence="9">
    <location>
        <begin position="477"/>
        <end position="490"/>
    </location>
</feature>
<dbReference type="GO" id="GO:0005634">
    <property type="term" value="C:nucleus"/>
    <property type="evidence" value="ECO:0007669"/>
    <property type="project" value="UniProtKB-SubCell"/>
</dbReference>
<feature type="compositionally biased region" description="Basic and acidic residues" evidence="9">
    <location>
        <begin position="1"/>
        <end position="11"/>
    </location>
</feature>
<dbReference type="GO" id="GO:0001522">
    <property type="term" value="P:pseudouridine synthesis"/>
    <property type="evidence" value="ECO:0007669"/>
    <property type="project" value="InterPro"/>
</dbReference>
<dbReference type="GO" id="GO:0003723">
    <property type="term" value="F:RNA binding"/>
    <property type="evidence" value="ECO:0007669"/>
    <property type="project" value="UniProtKB-KW"/>
</dbReference>
<evidence type="ECO:0000313" key="11">
    <source>
        <dbReference type="Proteomes" id="UP000075883"/>
    </source>
</evidence>
<evidence type="ECO:0000256" key="9">
    <source>
        <dbReference type="SAM" id="MobiDB-lite"/>
    </source>
</evidence>
<protein>
    <recommendedName>
        <fullName evidence="3">H/ACA ribonucleoprotein complex non-core subunit NAF1</fullName>
    </recommendedName>
</protein>
<dbReference type="FunFam" id="2.40.10.230:FF:000002">
    <property type="entry name" value="H/ACA ribonucleoprotein complex non-core subunit NAF1"/>
    <property type="match status" value="1"/>
</dbReference>
<keyword evidence="7" id="KW-0694">RNA-binding</keyword>
<dbReference type="InterPro" id="IPR040309">
    <property type="entry name" value="Naf1"/>
</dbReference>
<proteinExistence type="inferred from homology"/>
<evidence type="ECO:0000256" key="8">
    <source>
        <dbReference type="ARBA" id="ARBA00023242"/>
    </source>
</evidence>
<dbReference type="Proteomes" id="UP000075883">
    <property type="component" value="Unassembled WGS sequence"/>
</dbReference>
<feature type="compositionally biased region" description="Pro residues" evidence="9">
    <location>
        <begin position="566"/>
        <end position="575"/>
    </location>
</feature>
<feature type="region of interest" description="Disordered" evidence="9">
    <location>
        <begin position="217"/>
        <end position="247"/>
    </location>
</feature>
<dbReference type="EnsemblMetazoa" id="ACUA023351-RA">
    <property type="protein sequence ID" value="ACUA023351-PA"/>
    <property type="gene ID" value="ACUA023351"/>
</dbReference>
<dbReference type="InterPro" id="IPR038664">
    <property type="entry name" value="Gar1/Naf1_Cbf5-bd_sf"/>
</dbReference>
<dbReference type="InterPro" id="IPR009000">
    <property type="entry name" value="Transl_B-barrel_sf"/>
</dbReference>
<reference evidence="10" key="2">
    <citation type="submission" date="2020-05" db="UniProtKB">
        <authorList>
            <consortium name="EnsemblMetazoa"/>
        </authorList>
    </citation>
    <scope>IDENTIFICATION</scope>
    <source>
        <strain evidence="10">A-37</strain>
    </source>
</reference>
<dbReference type="PANTHER" id="PTHR31633">
    <property type="entry name" value="H/ACA RIBONUCLEOPROTEIN COMPLEX NON-CORE SUBUNIT NAF1"/>
    <property type="match status" value="1"/>
</dbReference>
<feature type="region of interest" description="Disordered" evidence="9">
    <location>
        <begin position="87"/>
        <end position="107"/>
    </location>
</feature>
<dbReference type="GO" id="GO:0000493">
    <property type="term" value="P:box H/ACA snoRNP assembly"/>
    <property type="evidence" value="ECO:0007669"/>
    <property type="project" value="InterPro"/>
</dbReference>
<keyword evidence="4" id="KW-0690">Ribosome biogenesis</keyword>
<feature type="compositionally biased region" description="Low complexity" evidence="9">
    <location>
        <begin position="226"/>
        <end position="242"/>
    </location>
</feature>
<evidence type="ECO:0000256" key="3">
    <source>
        <dbReference type="ARBA" id="ARBA00021438"/>
    </source>
</evidence>
<evidence type="ECO:0000256" key="2">
    <source>
        <dbReference type="ARBA" id="ARBA00009801"/>
    </source>
</evidence>
<dbReference type="GO" id="GO:0006364">
    <property type="term" value="P:rRNA processing"/>
    <property type="evidence" value="ECO:0007669"/>
    <property type="project" value="UniProtKB-KW"/>
</dbReference>
<feature type="region of interest" description="Disordered" evidence="9">
    <location>
        <begin position="1"/>
        <end position="27"/>
    </location>
</feature>
<feature type="compositionally biased region" description="Polar residues" evidence="9">
    <location>
        <begin position="12"/>
        <end position="27"/>
    </location>
</feature>